<gene>
    <name evidence="2" type="primary">20204496</name>
    <name evidence="1" type="ORF">HELRODRAFT_173339</name>
</gene>
<dbReference type="Proteomes" id="UP000015101">
    <property type="component" value="Unassembled WGS sequence"/>
</dbReference>
<accession>T1F6P7</accession>
<dbReference type="HOGENOM" id="CLU_1416573_0_0_1"/>
<dbReference type="KEGG" id="hro:HELRODRAFT_173339"/>
<reference evidence="3" key="1">
    <citation type="submission" date="2012-12" db="EMBL/GenBank/DDBJ databases">
        <authorList>
            <person name="Hellsten U."/>
            <person name="Grimwood J."/>
            <person name="Chapman J.A."/>
            <person name="Shapiro H."/>
            <person name="Aerts A."/>
            <person name="Otillar R.P."/>
            <person name="Terry A.Y."/>
            <person name="Boore J.L."/>
            <person name="Simakov O."/>
            <person name="Marletaz F."/>
            <person name="Cho S.-J."/>
            <person name="Edsinger-Gonzales E."/>
            <person name="Havlak P."/>
            <person name="Kuo D.-H."/>
            <person name="Larsson T."/>
            <person name="Lv J."/>
            <person name="Arendt D."/>
            <person name="Savage R."/>
            <person name="Osoegawa K."/>
            <person name="de Jong P."/>
            <person name="Lindberg D.R."/>
            <person name="Seaver E.C."/>
            <person name="Weisblat D.A."/>
            <person name="Putnam N.H."/>
            <person name="Grigoriev I.V."/>
            <person name="Rokhsar D.S."/>
        </authorList>
    </citation>
    <scope>NUCLEOTIDE SEQUENCE</scope>
</reference>
<protein>
    <recommendedName>
        <fullName evidence="4">C-type lectin domain-containing protein</fullName>
    </recommendedName>
</protein>
<dbReference type="RefSeq" id="XP_009018201.1">
    <property type="nucleotide sequence ID" value="XM_009019953.1"/>
</dbReference>
<dbReference type="CTD" id="20204496"/>
<evidence type="ECO:0000313" key="3">
    <source>
        <dbReference type="Proteomes" id="UP000015101"/>
    </source>
</evidence>
<dbReference type="AlphaFoldDB" id="T1F6P7"/>
<reference evidence="2" key="3">
    <citation type="submission" date="2015-06" db="UniProtKB">
        <authorList>
            <consortium name="EnsemblMetazoa"/>
        </authorList>
    </citation>
    <scope>IDENTIFICATION</scope>
</reference>
<dbReference type="EMBL" id="AMQM01004514">
    <property type="status" value="NOT_ANNOTATED_CDS"/>
    <property type="molecule type" value="Genomic_DNA"/>
</dbReference>
<dbReference type="InParanoid" id="T1F6P7"/>
<dbReference type="EMBL" id="KB096590">
    <property type="protein sequence ID" value="ESO03644.1"/>
    <property type="molecule type" value="Genomic_DNA"/>
</dbReference>
<evidence type="ECO:0000313" key="1">
    <source>
        <dbReference type="EMBL" id="ESO03644.1"/>
    </source>
</evidence>
<keyword evidence="3" id="KW-1185">Reference proteome</keyword>
<organism evidence="2 3">
    <name type="scientific">Helobdella robusta</name>
    <name type="common">Californian leech</name>
    <dbReference type="NCBI Taxonomy" id="6412"/>
    <lineage>
        <taxon>Eukaryota</taxon>
        <taxon>Metazoa</taxon>
        <taxon>Spiralia</taxon>
        <taxon>Lophotrochozoa</taxon>
        <taxon>Annelida</taxon>
        <taxon>Clitellata</taxon>
        <taxon>Hirudinea</taxon>
        <taxon>Rhynchobdellida</taxon>
        <taxon>Glossiphoniidae</taxon>
        <taxon>Helobdella</taxon>
    </lineage>
</organism>
<sequence length="192" mass="21473">MTFIKNPSQTKYLVSIEYHHQGAFNNTAATTNATATNTVYLASPYYDVIDTAITTTTATAAAAEANQSQRSSTKSRRFCCSMKCSLMKNCSGFYYKDGDKSVGCSIINAKSLGNVTLVYPGLELMKVYLKNEEYSKIFMSPFPEFKKKFEMINKPDNWTNALNTCNLLYNGLPVITSQAENEDLRVFLNFCV</sequence>
<dbReference type="GeneID" id="20204496"/>
<dbReference type="EnsemblMetazoa" id="HelroT173339">
    <property type="protein sequence ID" value="HelroP173339"/>
    <property type="gene ID" value="HelroG173339"/>
</dbReference>
<evidence type="ECO:0000313" key="2">
    <source>
        <dbReference type="EnsemblMetazoa" id="HelroP173339"/>
    </source>
</evidence>
<reference evidence="1 3" key="2">
    <citation type="journal article" date="2013" name="Nature">
        <title>Insights into bilaterian evolution from three spiralian genomes.</title>
        <authorList>
            <person name="Simakov O."/>
            <person name="Marletaz F."/>
            <person name="Cho S.J."/>
            <person name="Edsinger-Gonzales E."/>
            <person name="Havlak P."/>
            <person name="Hellsten U."/>
            <person name="Kuo D.H."/>
            <person name="Larsson T."/>
            <person name="Lv J."/>
            <person name="Arendt D."/>
            <person name="Savage R."/>
            <person name="Osoegawa K."/>
            <person name="de Jong P."/>
            <person name="Grimwood J."/>
            <person name="Chapman J.A."/>
            <person name="Shapiro H."/>
            <person name="Aerts A."/>
            <person name="Otillar R.P."/>
            <person name="Terry A.Y."/>
            <person name="Boore J.L."/>
            <person name="Grigoriev I.V."/>
            <person name="Lindberg D.R."/>
            <person name="Seaver E.C."/>
            <person name="Weisblat D.A."/>
            <person name="Putnam N.H."/>
            <person name="Rokhsar D.S."/>
        </authorList>
    </citation>
    <scope>NUCLEOTIDE SEQUENCE</scope>
</reference>
<name>T1F6P7_HELRO</name>
<proteinExistence type="predicted"/>
<evidence type="ECO:0008006" key="4">
    <source>
        <dbReference type="Google" id="ProtNLM"/>
    </source>
</evidence>